<sequence>MSTLSRFWTQSFFLAPPRLTEKNLSEQHGCVTIVTGGYAGVGYELSKILYQHNGTVYVAGRSPEKGERAINAIKAAIPQSKGRLEFLFLDLGNLTGIKKSAEEFMSKESRLDVLVNNAGVMQVPLGSKTTQGYELQIGTNCVAPYLFTKLLTPLLQQTAASSPAGSVRVTWAASLGVDVQSPPHGGFDLASHGAPILNTTRTMTNYGMSKVGNYFLASQFAVRNPVKDGKGVLSLAFNPGNLRTELQRDMQGLTKWVISTLLLYPAVFGGYTELYAGWAEETGRAEHHGGYVLPWGRVGDVRDDVQHEIEAGKKGEGKAVKFWEWCDSETKAYL</sequence>
<keyword evidence="3 4" id="KW-0560">Oxidoreductase</keyword>
<dbReference type="EMBL" id="JAVRQU010000009">
    <property type="protein sequence ID" value="KAK5699054.1"/>
    <property type="molecule type" value="Genomic_DNA"/>
</dbReference>
<dbReference type="EC" id="1.3.1.33" evidence="4"/>
<protein>
    <submittedName>
        <fullName evidence="4">Short-chain alcohol dehydrogenase</fullName>
        <ecNumber evidence="4">1.3.1.33</ecNumber>
    </submittedName>
</protein>
<dbReference type="PANTHER" id="PTHR24320:SF236">
    <property type="entry name" value="SHORT-CHAIN DEHYDROGENASE-RELATED"/>
    <property type="match status" value="1"/>
</dbReference>
<evidence type="ECO:0000256" key="3">
    <source>
        <dbReference type="ARBA" id="ARBA00023002"/>
    </source>
</evidence>
<name>A0AAN7ZNB3_9PEZI</name>
<evidence type="ECO:0000313" key="5">
    <source>
        <dbReference type="Proteomes" id="UP001310594"/>
    </source>
</evidence>
<evidence type="ECO:0000256" key="2">
    <source>
        <dbReference type="ARBA" id="ARBA00022857"/>
    </source>
</evidence>
<reference evidence="4" key="1">
    <citation type="submission" date="2023-08" db="EMBL/GenBank/DDBJ databases">
        <title>Black Yeasts Isolated from many extreme environments.</title>
        <authorList>
            <person name="Coleine C."/>
            <person name="Stajich J.E."/>
            <person name="Selbmann L."/>
        </authorList>
    </citation>
    <scope>NUCLEOTIDE SEQUENCE</scope>
    <source>
        <strain evidence="4">CCFEE 5810</strain>
    </source>
</reference>
<organism evidence="4 5">
    <name type="scientific">Elasticomyces elasticus</name>
    <dbReference type="NCBI Taxonomy" id="574655"/>
    <lineage>
        <taxon>Eukaryota</taxon>
        <taxon>Fungi</taxon>
        <taxon>Dikarya</taxon>
        <taxon>Ascomycota</taxon>
        <taxon>Pezizomycotina</taxon>
        <taxon>Dothideomycetes</taxon>
        <taxon>Dothideomycetidae</taxon>
        <taxon>Mycosphaerellales</taxon>
        <taxon>Teratosphaeriaceae</taxon>
        <taxon>Elasticomyces</taxon>
    </lineage>
</organism>
<dbReference type="SUPFAM" id="SSF51735">
    <property type="entry name" value="NAD(P)-binding Rossmann-fold domains"/>
    <property type="match status" value="1"/>
</dbReference>
<comment type="caution">
    <text evidence="4">The sequence shown here is derived from an EMBL/GenBank/DDBJ whole genome shotgun (WGS) entry which is preliminary data.</text>
</comment>
<dbReference type="PANTHER" id="PTHR24320">
    <property type="entry name" value="RETINOL DEHYDROGENASE"/>
    <property type="match status" value="1"/>
</dbReference>
<evidence type="ECO:0000256" key="1">
    <source>
        <dbReference type="ARBA" id="ARBA00006484"/>
    </source>
</evidence>
<dbReference type="Proteomes" id="UP001310594">
    <property type="component" value="Unassembled WGS sequence"/>
</dbReference>
<accession>A0AAN7ZNB3</accession>
<gene>
    <name evidence="4" type="primary">RDH1_3</name>
    <name evidence="4" type="ORF">LTR97_006703</name>
</gene>
<dbReference type="InterPro" id="IPR036291">
    <property type="entry name" value="NAD(P)-bd_dom_sf"/>
</dbReference>
<evidence type="ECO:0000313" key="4">
    <source>
        <dbReference type="EMBL" id="KAK5699054.1"/>
    </source>
</evidence>
<dbReference type="AlphaFoldDB" id="A0AAN7ZNB3"/>
<dbReference type="Pfam" id="PF00106">
    <property type="entry name" value="adh_short"/>
    <property type="match status" value="1"/>
</dbReference>
<proteinExistence type="inferred from homology"/>
<dbReference type="GO" id="GO:0016630">
    <property type="term" value="F:protochlorophyllide reductase activity"/>
    <property type="evidence" value="ECO:0007669"/>
    <property type="project" value="UniProtKB-EC"/>
</dbReference>
<dbReference type="PRINTS" id="PR00081">
    <property type="entry name" value="GDHRDH"/>
</dbReference>
<comment type="similarity">
    <text evidence="1">Belongs to the short-chain dehydrogenases/reductases (SDR) family.</text>
</comment>
<dbReference type="Gene3D" id="3.40.50.720">
    <property type="entry name" value="NAD(P)-binding Rossmann-like Domain"/>
    <property type="match status" value="1"/>
</dbReference>
<keyword evidence="2" id="KW-0521">NADP</keyword>
<dbReference type="InterPro" id="IPR002347">
    <property type="entry name" value="SDR_fam"/>
</dbReference>